<dbReference type="AlphaFoldDB" id="A0A8I1A204"/>
<evidence type="ECO:0000313" key="2">
    <source>
        <dbReference type="Proteomes" id="UP000627573"/>
    </source>
</evidence>
<protein>
    <submittedName>
        <fullName evidence="1">DUF3626 domain-containing protein</fullName>
    </submittedName>
</protein>
<dbReference type="RefSeq" id="WP_069145849.1">
    <property type="nucleotide sequence ID" value="NZ_JABBPH010000001.1"/>
</dbReference>
<reference evidence="1 2" key="1">
    <citation type="submission" date="2020-12" db="EMBL/GenBank/DDBJ databases">
        <title>Draft genome sequence of furan degrading bacterial strain FUR100.</title>
        <authorList>
            <person name="Woiski C."/>
        </authorList>
    </citation>
    <scope>NUCLEOTIDE SEQUENCE [LARGE SCALE GENOMIC DNA]</scope>
    <source>
        <strain evidence="1 2">FUR100</strain>
    </source>
</reference>
<gene>
    <name evidence="1" type="ORF">I3517_28940</name>
</gene>
<evidence type="ECO:0000313" key="1">
    <source>
        <dbReference type="EMBL" id="MBH5146638.1"/>
    </source>
</evidence>
<accession>A0A8I1A204</accession>
<dbReference type="EMBL" id="JAECSB010000092">
    <property type="protein sequence ID" value="MBH5146638.1"/>
    <property type="molecule type" value="Genomic_DNA"/>
</dbReference>
<organism evidence="1 2">
    <name type="scientific">Rhodococcus erythropolis</name>
    <name type="common">Arthrobacter picolinophilus</name>
    <dbReference type="NCBI Taxonomy" id="1833"/>
    <lineage>
        <taxon>Bacteria</taxon>
        <taxon>Bacillati</taxon>
        <taxon>Actinomycetota</taxon>
        <taxon>Actinomycetes</taxon>
        <taxon>Mycobacteriales</taxon>
        <taxon>Nocardiaceae</taxon>
        <taxon>Rhodococcus</taxon>
        <taxon>Rhodococcus erythropolis group</taxon>
    </lineage>
</organism>
<comment type="caution">
    <text evidence="1">The sequence shown here is derived from an EMBL/GenBank/DDBJ whole genome shotgun (WGS) entry which is preliminary data.</text>
</comment>
<proteinExistence type="predicted"/>
<keyword evidence="2" id="KW-1185">Reference proteome</keyword>
<name>A0A8I1A204_RHOER</name>
<sequence length="277" mass="30687">MPVDSTPSSAAIAHVRGLSKGDQVDRNHRVTLHFHPDLPSERGLTLASIARRGTYVTQFETRTSNGGLTAHHGGDRWRWESRIFGGAYDEREPSERPKYGSLNFSADPYGASPRFGSSYFRLAEHTLDRTTFCFPDSVFEPDLFGTAEAMSLVGAARVAEFDDPLDHYIEAHVHGVVDIGTDVEALVLDPSYRGTRIEEIAHSLTCPVLWHDGYAVDVEAIAEHPEYRGATVVDLAREIARGRRLTPAVLGLARSASFDPQDVKRVWHYIARFGGRA</sequence>
<dbReference type="Proteomes" id="UP000627573">
    <property type="component" value="Unassembled WGS sequence"/>
</dbReference>
<dbReference type="Pfam" id="PF12294">
    <property type="entry name" value="DUF3626"/>
    <property type="match status" value="2"/>
</dbReference>
<dbReference type="InterPro" id="IPR022074">
    <property type="entry name" value="DUF3626"/>
</dbReference>